<dbReference type="Proteomes" id="UP000255113">
    <property type="component" value="Unassembled WGS sequence"/>
</dbReference>
<organism evidence="1 3">
    <name type="scientific">Avibacterium gallinarum</name>
    <name type="common">Pasteurella gallinarum</name>
    <dbReference type="NCBI Taxonomy" id="755"/>
    <lineage>
        <taxon>Bacteria</taxon>
        <taxon>Pseudomonadati</taxon>
        <taxon>Pseudomonadota</taxon>
        <taxon>Gammaproteobacteria</taxon>
        <taxon>Pasteurellales</taxon>
        <taxon>Pasteurellaceae</taxon>
        <taxon>Avibacterium</taxon>
    </lineage>
</organism>
<accession>A0A379AW10</accession>
<evidence type="ECO:0000313" key="4">
    <source>
        <dbReference type="Proteomes" id="UP000294683"/>
    </source>
</evidence>
<dbReference type="EMBL" id="UGSQ01000003">
    <property type="protein sequence ID" value="SUB26439.1"/>
    <property type="molecule type" value="Genomic_DNA"/>
</dbReference>
<reference evidence="2 4" key="2">
    <citation type="submission" date="2019-03" db="EMBL/GenBank/DDBJ databases">
        <title>Genomic Encyclopedia of Type Strains, Phase IV (KMG-IV): sequencing the most valuable type-strain genomes for metagenomic binning, comparative biology and taxonomic classification.</title>
        <authorList>
            <person name="Goeker M."/>
        </authorList>
    </citation>
    <scope>NUCLEOTIDE SEQUENCE [LARGE SCALE GENOMIC DNA]</scope>
    <source>
        <strain evidence="2 4">DSM 17481</strain>
    </source>
</reference>
<evidence type="ECO:0000313" key="2">
    <source>
        <dbReference type="EMBL" id="TDP28778.1"/>
    </source>
</evidence>
<protein>
    <submittedName>
        <fullName evidence="1">Uncharacterized protein</fullName>
    </submittedName>
</protein>
<dbReference type="EMBL" id="SNXJ01000004">
    <property type="protein sequence ID" value="TDP28778.1"/>
    <property type="molecule type" value="Genomic_DNA"/>
</dbReference>
<evidence type="ECO:0000313" key="3">
    <source>
        <dbReference type="Proteomes" id="UP000255113"/>
    </source>
</evidence>
<proteinExistence type="predicted"/>
<sequence length="35" mass="3665">MELTIGLLVLLAVVLAFGAGINHAAKEADKESKKN</sequence>
<name>A0A379AW10_AVIGA</name>
<dbReference type="Proteomes" id="UP000294683">
    <property type="component" value="Unassembled WGS sequence"/>
</dbReference>
<evidence type="ECO:0000313" key="1">
    <source>
        <dbReference type="EMBL" id="SUB26439.1"/>
    </source>
</evidence>
<gene>
    <name evidence="2" type="ORF">EV689_10439</name>
    <name evidence="1" type="ORF">NCTC11188_00791</name>
</gene>
<dbReference type="AlphaFoldDB" id="A0A379AW10"/>
<keyword evidence="4" id="KW-1185">Reference proteome</keyword>
<reference evidence="1 3" key="1">
    <citation type="submission" date="2018-06" db="EMBL/GenBank/DDBJ databases">
        <authorList>
            <consortium name="Pathogen Informatics"/>
            <person name="Doyle S."/>
        </authorList>
    </citation>
    <scope>NUCLEOTIDE SEQUENCE [LARGE SCALE GENOMIC DNA]</scope>
    <source>
        <strain evidence="1 3">NCTC11188</strain>
    </source>
</reference>